<keyword evidence="2" id="KW-0479">Metal-binding</keyword>
<dbReference type="InterPro" id="IPR006620">
    <property type="entry name" value="Pro_4_hyd_alph"/>
</dbReference>
<dbReference type="OrthoDB" id="1736837at2759"/>
<comment type="caution">
    <text evidence="8">The sequence shown here is derived from an EMBL/GenBank/DDBJ whole genome shotgun (WGS) entry which is preliminary data.</text>
</comment>
<dbReference type="SMART" id="SM00702">
    <property type="entry name" value="P4Hc"/>
    <property type="match status" value="1"/>
</dbReference>
<dbReference type="STRING" id="188477.A0A3S1A0T1"/>
<feature type="domain" description="Fe2OG dioxygenase" evidence="7">
    <location>
        <begin position="215"/>
        <end position="310"/>
    </location>
</feature>
<evidence type="ECO:0000256" key="6">
    <source>
        <dbReference type="ARBA" id="ARBA00023004"/>
    </source>
</evidence>
<dbReference type="GO" id="GO:0031418">
    <property type="term" value="F:L-ascorbic acid binding"/>
    <property type="evidence" value="ECO:0007669"/>
    <property type="project" value="UniProtKB-KW"/>
</dbReference>
<sequence>MSQPLTALRTEYVCSCFFNRQIFIKKYGLHVTYEDDNQFEKDFRQSLRFRGCSTEKQYSEVLLQVKTEVERRKSYHSTFLSNFMRNKEYRYIHPEIIQLQTRFLDQRFLDMMQENNLQDTDTLLQALAANGGHVHGPQVYSFPIFTKDFCQLLIEEISNFKQSTQERSLPNTMNFEGVSLDEMGFSCTFLTSLIKNYFQSITKLLFSNWGGGAIDSFKSFVVQYDKDKHPSLSKHFDNGEVSMSICLNSEFEAGDLQLEQVFGQEEDLDMEPVVVKQQMGHCIMHRSRQFHFAHPITSGVRTNMIVWMRSSSIRNQMCPMCGQTPDIQEVQIAGDGFTLGQDSAACSCL</sequence>
<name>A0A3S1A0T1_ELYCH</name>
<dbReference type="AlphaFoldDB" id="A0A3S1A0T1"/>
<dbReference type="PROSITE" id="PS51471">
    <property type="entry name" value="FE2OG_OXY"/>
    <property type="match status" value="1"/>
</dbReference>
<evidence type="ECO:0000313" key="8">
    <source>
        <dbReference type="EMBL" id="RUS87790.1"/>
    </source>
</evidence>
<proteinExistence type="predicted"/>
<evidence type="ECO:0000259" key="7">
    <source>
        <dbReference type="PROSITE" id="PS51471"/>
    </source>
</evidence>
<keyword evidence="6" id="KW-0408">Iron</keyword>
<dbReference type="PANTHER" id="PTHR24014:SF4">
    <property type="entry name" value="2-OXOGLUTARATE AND IRON-DEPENDENT OXYGENASE DOMAIN-CONTAINING PROTEIN 2"/>
    <property type="match status" value="1"/>
</dbReference>
<evidence type="ECO:0000256" key="4">
    <source>
        <dbReference type="ARBA" id="ARBA00022964"/>
    </source>
</evidence>
<dbReference type="InterPro" id="IPR005123">
    <property type="entry name" value="Oxoglu/Fe-dep_dioxygenase_dom"/>
</dbReference>
<keyword evidence="9" id="KW-1185">Reference proteome</keyword>
<gene>
    <name evidence="8" type="ORF">EGW08_004455</name>
</gene>
<evidence type="ECO:0000256" key="2">
    <source>
        <dbReference type="ARBA" id="ARBA00022723"/>
    </source>
</evidence>
<dbReference type="Proteomes" id="UP000271974">
    <property type="component" value="Unassembled WGS sequence"/>
</dbReference>
<dbReference type="Pfam" id="PF25238">
    <property type="entry name" value="OGFOD2-like"/>
    <property type="match status" value="1"/>
</dbReference>
<evidence type="ECO:0000256" key="3">
    <source>
        <dbReference type="ARBA" id="ARBA00022896"/>
    </source>
</evidence>
<dbReference type="Gene3D" id="2.60.120.620">
    <property type="entry name" value="q2cbj1_9rhob like domain"/>
    <property type="match status" value="1"/>
</dbReference>
<dbReference type="EMBL" id="RQTK01000101">
    <property type="protein sequence ID" value="RUS87790.1"/>
    <property type="molecule type" value="Genomic_DNA"/>
</dbReference>
<comment type="cofactor">
    <cofactor evidence="1">
        <name>L-ascorbate</name>
        <dbReference type="ChEBI" id="CHEBI:38290"/>
    </cofactor>
</comment>
<evidence type="ECO:0000256" key="1">
    <source>
        <dbReference type="ARBA" id="ARBA00001961"/>
    </source>
</evidence>
<evidence type="ECO:0000313" key="9">
    <source>
        <dbReference type="Proteomes" id="UP000271974"/>
    </source>
</evidence>
<reference evidence="8 9" key="1">
    <citation type="submission" date="2019-01" db="EMBL/GenBank/DDBJ databases">
        <title>A draft genome assembly of the solar-powered sea slug Elysia chlorotica.</title>
        <authorList>
            <person name="Cai H."/>
            <person name="Li Q."/>
            <person name="Fang X."/>
            <person name="Li J."/>
            <person name="Curtis N.E."/>
            <person name="Altenburger A."/>
            <person name="Shibata T."/>
            <person name="Feng M."/>
            <person name="Maeda T."/>
            <person name="Schwartz J.A."/>
            <person name="Shigenobu S."/>
            <person name="Lundholm N."/>
            <person name="Nishiyama T."/>
            <person name="Yang H."/>
            <person name="Hasebe M."/>
            <person name="Li S."/>
            <person name="Pierce S.K."/>
            <person name="Wang J."/>
        </authorList>
    </citation>
    <scope>NUCLEOTIDE SEQUENCE [LARGE SCALE GENOMIC DNA]</scope>
    <source>
        <strain evidence="8">EC2010</strain>
        <tissue evidence="8">Whole organism of an adult</tissue>
    </source>
</reference>
<organism evidence="8 9">
    <name type="scientific">Elysia chlorotica</name>
    <name type="common">Eastern emerald elysia</name>
    <name type="synonym">Sea slug</name>
    <dbReference type="NCBI Taxonomy" id="188477"/>
    <lineage>
        <taxon>Eukaryota</taxon>
        <taxon>Metazoa</taxon>
        <taxon>Spiralia</taxon>
        <taxon>Lophotrochozoa</taxon>
        <taxon>Mollusca</taxon>
        <taxon>Gastropoda</taxon>
        <taxon>Heterobranchia</taxon>
        <taxon>Euthyneura</taxon>
        <taxon>Panpulmonata</taxon>
        <taxon>Sacoglossa</taxon>
        <taxon>Placobranchoidea</taxon>
        <taxon>Plakobranchidae</taxon>
        <taxon>Elysia</taxon>
    </lineage>
</organism>
<dbReference type="GO" id="GO:0005506">
    <property type="term" value="F:iron ion binding"/>
    <property type="evidence" value="ECO:0007669"/>
    <property type="project" value="InterPro"/>
</dbReference>
<dbReference type="GO" id="GO:0016705">
    <property type="term" value="F:oxidoreductase activity, acting on paired donors, with incorporation or reduction of molecular oxygen"/>
    <property type="evidence" value="ECO:0007669"/>
    <property type="project" value="InterPro"/>
</dbReference>
<keyword evidence="5" id="KW-0560">Oxidoreductase</keyword>
<dbReference type="PANTHER" id="PTHR24014">
    <property type="entry name" value="2-OXOGLUTARATE AND IRON-DEPENDENT OXYGENASE DOMAIN-CONTAINING PROTEIN 2"/>
    <property type="match status" value="1"/>
</dbReference>
<protein>
    <recommendedName>
        <fullName evidence="7">Fe2OG dioxygenase domain-containing protein</fullName>
    </recommendedName>
</protein>
<dbReference type="GO" id="GO:0051213">
    <property type="term" value="F:dioxygenase activity"/>
    <property type="evidence" value="ECO:0007669"/>
    <property type="project" value="UniProtKB-KW"/>
</dbReference>
<evidence type="ECO:0000256" key="5">
    <source>
        <dbReference type="ARBA" id="ARBA00023002"/>
    </source>
</evidence>
<keyword evidence="3" id="KW-0847">Vitamin C</keyword>
<accession>A0A3S1A0T1</accession>
<keyword evidence="4" id="KW-0223">Dioxygenase</keyword>